<accession>A0A975B8U3</accession>
<dbReference type="GO" id="GO:0004519">
    <property type="term" value="F:endonuclease activity"/>
    <property type="evidence" value="ECO:0007669"/>
    <property type="project" value="UniProtKB-KW"/>
</dbReference>
<dbReference type="KEGG" id="dli:dnl_32790"/>
<keyword evidence="2" id="KW-1185">Reference proteome</keyword>
<keyword evidence="1" id="KW-0378">Hydrolase</keyword>
<dbReference type="RefSeq" id="WP_207687050.1">
    <property type="nucleotide sequence ID" value="NZ_CP061799.1"/>
</dbReference>
<dbReference type="AlphaFoldDB" id="A0A975B8U3"/>
<keyword evidence="1" id="KW-0540">Nuclease</keyword>
<sequence length="289" mass="34499">MFVHGNNIEQKENHKTKYQDELSKKYLKEIREEYQKWKSFNEDLKGPYIKSEKKDIKIIYDRTSALNQYKDFIDQQHYAEHFDSRSNLHSSVLEEFMYYLFRDLVNDFSKNALIGKSHTFKDIFFRPNNYGEMLEKPSALIEKKDHDFAIGVKINSILKCQDSEIEENYVWDLPAVAIECKTYLDKTMLQDASTAAEQLQHRNPNALYIVVAEWLKLTDSVNLKKFKIDQIYILRKQKNTDREFRFEEGYVKNSIYQDVVEHLFEKIRDYLTTDWKSGINFGLENGYLI</sequence>
<keyword evidence="1" id="KW-0255">Endonuclease</keyword>
<evidence type="ECO:0000313" key="2">
    <source>
        <dbReference type="Proteomes" id="UP000663720"/>
    </source>
</evidence>
<dbReference type="EMBL" id="CP061799">
    <property type="protein sequence ID" value="QTA80962.1"/>
    <property type="molecule type" value="Genomic_DNA"/>
</dbReference>
<reference evidence="1" key="1">
    <citation type="journal article" date="2021" name="Microb. Physiol.">
        <title>Proteogenomic Insights into the Physiology of Marine, Sulfate-Reducing, Filamentous Desulfonema limicola and Desulfonema magnum.</title>
        <authorList>
            <person name="Schnaars V."/>
            <person name="Wohlbrand L."/>
            <person name="Scheve S."/>
            <person name="Hinrichs C."/>
            <person name="Reinhardt R."/>
            <person name="Rabus R."/>
        </authorList>
    </citation>
    <scope>NUCLEOTIDE SEQUENCE</scope>
    <source>
        <strain evidence="1">5ac10</strain>
    </source>
</reference>
<protein>
    <submittedName>
        <fullName evidence="1">Restriction endonuclease type II</fullName>
    </submittedName>
</protein>
<name>A0A975B8U3_9BACT</name>
<dbReference type="Pfam" id="PF09549">
    <property type="entry name" value="RE_Bpu10I"/>
    <property type="match status" value="1"/>
</dbReference>
<evidence type="ECO:0000313" key="1">
    <source>
        <dbReference type="EMBL" id="QTA80962.1"/>
    </source>
</evidence>
<dbReference type="Proteomes" id="UP000663720">
    <property type="component" value="Chromosome"/>
</dbReference>
<proteinExistence type="predicted"/>
<gene>
    <name evidence="1" type="ORF">dnl_32790</name>
</gene>
<dbReference type="InterPro" id="IPR018577">
    <property type="entry name" value="Restrct_endonuc_II_Bpu10I"/>
</dbReference>
<dbReference type="REBASE" id="490940">
    <property type="entry name" value="Dli5ac10ORF32780P"/>
</dbReference>
<organism evidence="1 2">
    <name type="scientific">Desulfonema limicola</name>
    <dbReference type="NCBI Taxonomy" id="45656"/>
    <lineage>
        <taxon>Bacteria</taxon>
        <taxon>Pseudomonadati</taxon>
        <taxon>Thermodesulfobacteriota</taxon>
        <taxon>Desulfobacteria</taxon>
        <taxon>Desulfobacterales</taxon>
        <taxon>Desulfococcaceae</taxon>
        <taxon>Desulfonema</taxon>
    </lineage>
</organism>